<dbReference type="GO" id="GO:0008295">
    <property type="term" value="P:spermidine biosynthetic process"/>
    <property type="evidence" value="ECO:0007669"/>
    <property type="project" value="UniProtKB-KW"/>
</dbReference>
<keyword evidence="6" id="KW-0865">Zymogen</keyword>
<evidence type="ECO:0000313" key="11">
    <source>
        <dbReference type="Proteomes" id="UP000006655"/>
    </source>
</evidence>
<dbReference type="Gene3D" id="3.30.160.750">
    <property type="match status" value="1"/>
</dbReference>
<dbReference type="AlphaFoldDB" id="A0A806D9R2"/>
<dbReference type="InterPro" id="IPR042286">
    <property type="entry name" value="AdoMetDC_C"/>
</dbReference>
<dbReference type="InterPro" id="IPR003826">
    <property type="entry name" value="AdoMetDC_fam_prok"/>
</dbReference>
<dbReference type="Gene3D" id="3.30.360.110">
    <property type="entry name" value="S-adenosylmethionine decarboxylase domain"/>
    <property type="match status" value="1"/>
</dbReference>
<evidence type="ECO:0000256" key="5">
    <source>
        <dbReference type="ARBA" id="ARBA00023115"/>
    </source>
</evidence>
<dbReference type="Proteomes" id="UP000006655">
    <property type="component" value="Chromosome"/>
</dbReference>
<keyword evidence="7" id="KW-0456">Lyase</keyword>
<dbReference type="PANTHER" id="PTHR33866">
    <property type="entry name" value="S-ADENOSYLMETHIONINE DECARBOXYLASE PROENZYME"/>
    <property type="match status" value="1"/>
</dbReference>
<accession>A0A806D9R2</accession>
<comment type="cofactor">
    <cofactor evidence="1">
        <name>pyruvate</name>
        <dbReference type="ChEBI" id="CHEBI:15361"/>
    </cofactor>
</comment>
<evidence type="ECO:0000256" key="9">
    <source>
        <dbReference type="ARBA" id="ARBA00023317"/>
    </source>
</evidence>
<proteinExistence type="predicted"/>
<dbReference type="PANTHER" id="PTHR33866:SF2">
    <property type="entry name" value="S-ADENOSYLMETHIONINE DECARBOXYLASE PROENZYME"/>
    <property type="match status" value="1"/>
</dbReference>
<dbReference type="GO" id="GO:0004014">
    <property type="term" value="F:adenosylmethionine decarboxylase activity"/>
    <property type="evidence" value="ECO:0007669"/>
    <property type="project" value="InterPro"/>
</dbReference>
<sequence length="141" mass="15501">MLGYFAVSTISGGRWVAEIYGCNLEVLENPKLVELALRDAVFKLGAPPGSVQATVYKFYPQGLSAAVLSPVAAVMMHTWPEDKASAALDLYFYKHDVDPESVLRGLARAFGAQEESAFRFWRGNEHEIKRRAQAAHASDPS</sequence>
<keyword evidence="2" id="KW-0210">Decarboxylase</keyword>
<dbReference type="InterPro" id="IPR042284">
    <property type="entry name" value="AdoMetDC_N"/>
</dbReference>
<gene>
    <name evidence="10" type="ordered locus">Mrub_1564</name>
</gene>
<reference evidence="10 11" key="1">
    <citation type="journal article" date="2010" name="Stand. Genomic Sci.">
        <title>Complete genome sequence of Meiothermus ruber type strain (21).</title>
        <authorList>
            <person name="Tindall B.J."/>
            <person name="Sikorski J."/>
            <person name="Lucas S."/>
            <person name="Goltsman E."/>
            <person name="Copeland A."/>
            <person name="Glavina Del Rio T."/>
            <person name="Nolan M."/>
            <person name="Tice H."/>
            <person name="Cheng J.F."/>
            <person name="Han C."/>
            <person name="Pitluck S."/>
            <person name="Liolios K."/>
            <person name="Ivanova N."/>
            <person name="Mavromatis K."/>
            <person name="Ovchinnikova G."/>
            <person name="Pati A."/>
            <person name="Fahnrich R."/>
            <person name="Goodwin L."/>
            <person name="Chen A."/>
            <person name="Palaniappan K."/>
            <person name="Land M."/>
            <person name="Hauser L."/>
            <person name="Chang Y.J."/>
            <person name="Jeffries C.D."/>
            <person name="Rohde M."/>
            <person name="Goker M."/>
            <person name="Woyke T."/>
            <person name="Bristow J."/>
            <person name="Eisen J.A."/>
            <person name="Markowitz V."/>
            <person name="Hugenholtz P."/>
            <person name="Kyrpides N.C."/>
            <person name="Klenk H.P."/>
            <person name="Lapidus A."/>
        </authorList>
    </citation>
    <scope>NUCLEOTIDE SEQUENCE [LARGE SCALE GENOMIC DNA]</scope>
    <source>
        <strain evidence="11">ATCC 35948 / DSM 1279 / VKM B-1258 / 21</strain>
    </source>
</reference>
<dbReference type="Pfam" id="PF02675">
    <property type="entry name" value="AdoMet_dc"/>
    <property type="match status" value="1"/>
</dbReference>
<dbReference type="EMBL" id="CP001743">
    <property type="protein sequence ID" value="ADD28326.1"/>
    <property type="molecule type" value="Genomic_DNA"/>
</dbReference>
<keyword evidence="4" id="KW-0745">Spermidine biosynthesis</keyword>
<evidence type="ECO:0000256" key="2">
    <source>
        <dbReference type="ARBA" id="ARBA00022793"/>
    </source>
</evidence>
<evidence type="ECO:0000256" key="6">
    <source>
        <dbReference type="ARBA" id="ARBA00023145"/>
    </source>
</evidence>
<protein>
    <submittedName>
        <fullName evidence="10">S-adenosylmethionine decarboxylase related protein</fullName>
    </submittedName>
</protein>
<organism evidence="10 11">
    <name type="scientific">Meiothermus ruber (strain ATCC 35948 / DSM 1279 / VKM B-1258 / 21)</name>
    <name type="common">Thermus ruber</name>
    <dbReference type="NCBI Taxonomy" id="504728"/>
    <lineage>
        <taxon>Bacteria</taxon>
        <taxon>Thermotogati</taxon>
        <taxon>Deinococcota</taxon>
        <taxon>Deinococci</taxon>
        <taxon>Thermales</taxon>
        <taxon>Thermaceae</taxon>
        <taxon>Meiothermus</taxon>
    </lineage>
</organism>
<dbReference type="GO" id="GO:0005829">
    <property type="term" value="C:cytosol"/>
    <property type="evidence" value="ECO:0007669"/>
    <property type="project" value="TreeGrafter"/>
</dbReference>
<keyword evidence="11" id="KW-1185">Reference proteome</keyword>
<evidence type="ECO:0000256" key="8">
    <source>
        <dbReference type="ARBA" id="ARBA00023270"/>
    </source>
</evidence>
<evidence type="ECO:0000256" key="3">
    <source>
        <dbReference type="ARBA" id="ARBA00022813"/>
    </source>
</evidence>
<keyword evidence="5" id="KW-0620">Polyamine biosynthesis</keyword>
<evidence type="ECO:0000256" key="1">
    <source>
        <dbReference type="ARBA" id="ARBA00001928"/>
    </source>
</evidence>
<name>A0A806D9R2_MEIRD</name>
<dbReference type="SUPFAM" id="SSF56276">
    <property type="entry name" value="S-adenosylmethionine decarboxylase"/>
    <property type="match status" value="1"/>
</dbReference>
<evidence type="ECO:0000256" key="4">
    <source>
        <dbReference type="ARBA" id="ARBA00023066"/>
    </source>
</evidence>
<keyword evidence="9" id="KW-0670">Pyruvate</keyword>
<evidence type="ECO:0000313" key="10">
    <source>
        <dbReference type="EMBL" id="ADD28326.1"/>
    </source>
</evidence>
<dbReference type="InterPro" id="IPR016067">
    <property type="entry name" value="S-AdoMet_deCO2ase_core"/>
</dbReference>
<keyword evidence="8" id="KW-0704">Schiff base</keyword>
<evidence type="ECO:0000256" key="7">
    <source>
        <dbReference type="ARBA" id="ARBA00023239"/>
    </source>
</evidence>
<dbReference type="OrthoDB" id="9793120at2"/>
<keyword evidence="3" id="KW-0068">Autocatalytic cleavage</keyword>
<dbReference type="KEGG" id="mrb:Mrub_1564"/>